<dbReference type="EMBL" id="CAJPEX010000003">
    <property type="protein sequence ID" value="CAG0912251.1"/>
    <property type="molecule type" value="Genomic_DNA"/>
</dbReference>
<sequence>MLSSLPEDRMLDLEFRSLSHSVALDRKKGKTQIAELTPRVLTRPDGRRQIPGIAAHFLTSSEEENFMTAKFHQRNAYDSDHRKRLMQCLSPNRNQEDPPRYLWPVPPWDAFCDNWTIRCRENSSSERPCGIQVSTSINFFHPSFLPEPTGHPVSMRECSWPGYEEFILLIFTWQQS</sequence>
<keyword evidence="2" id="KW-1185">Reference proteome</keyword>
<proteinExistence type="predicted"/>
<accession>A0A7R9BBI1</accession>
<evidence type="ECO:0000313" key="1">
    <source>
        <dbReference type="EMBL" id="CAD7272099.1"/>
    </source>
</evidence>
<reference evidence="1" key="1">
    <citation type="submission" date="2020-11" db="EMBL/GenBank/DDBJ databases">
        <authorList>
            <person name="Tran Van P."/>
        </authorList>
    </citation>
    <scope>NUCLEOTIDE SEQUENCE</scope>
</reference>
<evidence type="ECO:0000313" key="2">
    <source>
        <dbReference type="Proteomes" id="UP000678499"/>
    </source>
</evidence>
<dbReference type="Proteomes" id="UP000678499">
    <property type="component" value="Unassembled WGS sequence"/>
</dbReference>
<dbReference type="EMBL" id="OA882040">
    <property type="protein sequence ID" value="CAD7272099.1"/>
    <property type="molecule type" value="Genomic_DNA"/>
</dbReference>
<gene>
    <name evidence="1" type="ORF">NMOB1V02_LOCUS48</name>
</gene>
<name>A0A7R9BBI1_9CRUS</name>
<protein>
    <submittedName>
        <fullName evidence="1">Uncharacterized protein</fullName>
    </submittedName>
</protein>
<organism evidence="1">
    <name type="scientific">Notodromas monacha</name>
    <dbReference type="NCBI Taxonomy" id="399045"/>
    <lineage>
        <taxon>Eukaryota</taxon>
        <taxon>Metazoa</taxon>
        <taxon>Ecdysozoa</taxon>
        <taxon>Arthropoda</taxon>
        <taxon>Crustacea</taxon>
        <taxon>Oligostraca</taxon>
        <taxon>Ostracoda</taxon>
        <taxon>Podocopa</taxon>
        <taxon>Podocopida</taxon>
        <taxon>Cypridocopina</taxon>
        <taxon>Cypridoidea</taxon>
        <taxon>Cyprididae</taxon>
        <taxon>Notodromas</taxon>
    </lineage>
</organism>
<dbReference type="AlphaFoldDB" id="A0A7R9BBI1"/>